<evidence type="ECO:0000313" key="2">
    <source>
        <dbReference type="EMBL" id="GAA4458276.1"/>
    </source>
</evidence>
<reference evidence="3" key="1">
    <citation type="journal article" date="2019" name="Int. J. Syst. Evol. Microbiol.">
        <title>The Global Catalogue of Microorganisms (GCM) 10K type strain sequencing project: providing services to taxonomists for standard genome sequencing and annotation.</title>
        <authorList>
            <consortium name="The Broad Institute Genomics Platform"/>
            <consortium name="The Broad Institute Genome Sequencing Center for Infectious Disease"/>
            <person name="Wu L."/>
            <person name="Ma J."/>
        </authorList>
    </citation>
    <scope>NUCLEOTIDE SEQUENCE [LARGE SCALE GENOMIC DNA]</scope>
    <source>
        <strain evidence="3">JCM 17927</strain>
    </source>
</reference>
<name>A0ABP8N090_9BACT</name>
<organism evidence="2 3">
    <name type="scientific">Nibrella saemangeumensis</name>
    <dbReference type="NCBI Taxonomy" id="1084526"/>
    <lineage>
        <taxon>Bacteria</taxon>
        <taxon>Pseudomonadati</taxon>
        <taxon>Bacteroidota</taxon>
        <taxon>Cytophagia</taxon>
        <taxon>Cytophagales</taxon>
        <taxon>Spirosomataceae</taxon>
        <taxon>Nibrella</taxon>
    </lineage>
</organism>
<protein>
    <recommendedName>
        <fullName evidence="4">Outer membrane protein beta-barrel domain-containing protein</fullName>
    </recommendedName>
</protein>
<keyword evidence="1" id="KW-0732">Signal</keyword>
<evidence type="ECO:0000256" key="1">
    <source>
        <dbReference type="SAM" id="SignalP"/>
    </source>
</evidence>
<comment type="caution">
    <text evidence="2">The sequence shown here is derived from an EMBL/GenBank/DDBJ whole genome shotgun (WGS) entry which is preliminary data.</text>
</comment>
<proteinExistence type="predicted"/>
<feature type="chain" id="PRO_5047280243" description="Outer membrane protein beta-barrel domain-containing protein" evidence="1">
    <location>
        <begin position="21"/>
        <end position="230"/>
    </location>
</feature>
<accession>A0ABP8N090</accession>
<dbReference type="RefSeq" id="WP_345244704.1">
    <property type="nucleotide sequence ID" value="NZ_BAABHD010000030.1"/>
</dbReference>
<gene>
    <name evidence="2" type="ORF">GCM10023189_30240</name>
</gene>
<feature type="signal peptide" evidence="1">
    <location>
        <begin position="1"/>
        <end position="20"/>
    </location>
</feature>
<keyword evidence="3" id="KW-1185">Reference proteome</keyword>
<dbReference type="EMBL" id="BAABHD010000030">
    <property type="protein sequence ID" value="GAA4458276.1"/>
    <property type="molecule type" value="Genomic_DNA"/>
</dbReference>
<sequence>MRLLFCLGLFISCFSANLYAQSAGYECFFTQNGNLYIPVNNPNKGVYPILWYDKTTRPRFLIGGLGVGALFVRPLTANVSWRTQTNLSKHTYWDELTRVVDVRGLDMGYAGAGSSDYTIGLTSTLHYNVTGRVSVGTGIGGQLLLISLARLPDFKEHHRPDLQEHDQIAINKHYKPIVPVLPVELAVKLPKGFLFTTRYEHGLLNRIKGDLSKVKTDKYGLLTFELGVKI</sequence>
<evidence type="ECO:0000313" key="3">
    <source>
        <dbReference type="Proteomes" id="UP001501175"/>
    </source>
</evidence>
<dbReference type="Proteomes" id="UP001501175">
    <property type="component" value="Unassembled WGS sequence"/>
</dbReference>
<evidence type="ECO:0008006" key="4">
    <source>
        <dbReference type="Google" id="ProtNLM"/>
    </source>
</evidence>